<protein>
    <submittedName>
        <fullName evidence="2">Unannotated protein</fullName>
    </submittedName>
</protein>
<dbReference type="AlphaFoldDB" id="A0A6J7PSI4"/>
<accession>A0A6J7PSI4</accession>
<sequence length="287" mass="31566">MTATQTCTTLTTNGINFVDEDDCFTHFACLQEQVTHTTSAYTNKHFHEVRTCNGQESDSCFAGYGTSKKGLTSSRRTNEQHSLWYTCTDFFESIWHAKKVNNFLDFKFDTVITSNVGERGGRFVGLVGLGLTPANRHDASGLAHGATLHPHEESDNKKERQDDGKNAGDPVGLRSVVVVVHSHLLEERLVSVTEGVCASSGELRTIVEHTGDDIGGVIDGDFADITIAHLCQKFCVAEFLASWLCEQLASKCQNYNRADDGPDGPLWHRWLSVGIWLLVAQTLDGVS</sequence>
<dbReference type="EMBL" id="CAFBPC010000142">
    <property type="protein sequence ID" value="CAB5007495.1"/>
    <property type="molecule type" value="Genomic_DNA"/>
</dbReference>
<name>A0A6J7PSI4_9ZZZZ</name>
<gene>
    <name evidence="2" type="ORF">UFOPK4057_00698</name>
</gene>
<feature type="compositionally biased region" description="Basic and acidic residues" evidence="1">
    <location>
        <begin position="149"/>
        <end position="166"/>
    </location>
</feature>
<evidence type="ECO:0000313" key="2">
    <source>
        <dbReference type="EMBL" id="CAB5007495.1"/>
    </source>
</evidence>
<organism evidence="2">
    <name type="scientific">freshwater metagenome</name>
    <dbReference type="NCBI Taxonomy" id="449393"/>
    <lineage>
        <taxon>unclassified sequences</taxon>
        <taxon>metagenomes</taxon>
        <taxon>ecological metagenomes</taxon>
    </lineage>
</organism>
<evidence type="ECO:0000256" key="1">
    <source>
        <dbReference type="SAM" id="MobiDB-lite"/>
    </source>
</evidence>
<feature type="region of interest" description="Disordered" evidence="1">
    <location>
        <begin position="140"/>
        <end position="170"/>
    </location>
</feature>
<proteinExistence type="predicted"/>
<reference evidence="2" key="1">
    <citation type="submission" date="2020-05" db="EMBL/GenBank/DDBJ databases">
        <authorList>
            <person name="Chiriac C."/>
            <person name="Salcher M."/>
            <person name="Ghai R."/>
            <person name="Kavagutti S V."/>
        </authorList>
    </citation>
    <scope>NUCLEOTIDE SEQUENCE</scope>
</reference>